<gene>
    <name evidence="2" type="ORF">Vbra_20920</name>
</gene>
<accession>A0A0G4EWT5</accession>
<dbReference type="Gene3D" id="3.30.1390.10">
    <property type="match status" value="1"/>
</dbReference>
<sequence>MKFGAAATVPLSIAALLSAMPCGAFILPRAFGDAMERRLAAAAAAGPHPFIYRPTHSSLRMSVAAPPRPAIEKSPEVITAPSEPARDETPKKADKYKLILYNDPVNTREHVARTLCKVVGFDNKQAFDCMMKAHTTGSALVGIWGFELAESYHEALRAHQLVTEIFPVDEDD</sequence>
<dbReference type="VEuPathDB" id="CryptoDB:Vbra_20920"/>
<dbReference type="OrthoDB" id="2013930at2759"/>
<dbReference type="EMBL" id="CDMY01000329">
    <property type="protein sequence ID" value="CEM02534.1"/>
    <property type="molecule type" value="Genomic_DNA"/>
</dbReference>
<dbReference type="PANTHER" id="PTHR33473:SF17">
    <property type="entry name" value="ATP-DEPENDENT CLP PROTEASE ADAPTER PROTEIN CLPS1, CHLOROPLASTIC"/>
    <property type="match status" value="1"/>
</dbReference>
<dbReference type="InParanoid" id="A0A0G4EWT5"/>
<dbReference type="Proteomes" id="UP000041254">
    <property type="component" value="Unassembled WGS sequence"/>
</dbReference>
<evidence type="ECO:0000259" key="1">
    <source>
        <dbReference type="Pfam" id="PF02617"/>
    </source>
</evidence>
<protein>
    <recommendedName>
        <fullName evidence="1">Adaptor protein ClpS core domain-containing protein</fullName>
    </recommendedName>
</protein>
<dbReference type="InterPro" id="IPR014719">
    <property type="entry name" value="Ribosomal_bL12_C/ClpS-like"/>
</dbReference>
<name>A0A0G4EWT5_VITBC</name>
<dbReference type="GO" id="GO:0030163">
    <property type="term" value="P:protein catabolic process"/>
    <property type="evidence" value="ECO:0007669"/>
    <property type="project" value="InterPro"/>
</dbReference>
<keyword evidence="3" id="KW-1185">Reference proteome</keyword>
<dbReference type="InterPro" id="IPR003769">
    <property type="entry name" value="ClpS_core"/>
</dbReference>
<dbReference type="OMA" id="MSEMEAY"/>
<evidence type="ECO:0000313" key="3">
    <source>
        <dbReference type="Proteomes" id="UP000041254"/>
    </source>
</evidence>
<dbReference type="SUPFAM" id="SSF54736">
    <property type="entry name" value="ClpS-like"/>
    <property type="match status" value="1"/>
</dbReference>
<reference evidence="2 3" key="1">
    <citation type="submission" date="2014-11" db="EMBL/GenBank/DDBJ databases">
        <authorList>
            <person name="Zhu J."/>
            <person name="Qi W."/>
            <person name="Song R."/>
        </authorList>
    </citation>
    <scope>NUCLEOTIDE SEQUENCE [LARGE SCALE GENOMIC DNA]</scope>
</reference>
<feature type="domain" description="Adaptor protein ClpS core" evidence="1">
    <location>
        <begin position="91"/>
        <end position="158"/>
    </location>
</feature>
<dbReference type="InterPro" id="IPR022935">
    <property type="entry name" value="ClpS"/>
</dbReference>
<dbReference type="STRING" id="1169540.A0A0G4EWT5"/>
<organism evidence="2 3">
    <name type="scientific">Vitrella brassicaformis (strain CCMP3155)</name>
    <dbReference type="NCBI Taxonomy" id="1169540"/>
    <lineage>
        <taxon>Eukaryota</taxon>
        <taxon>Sar</taxon>
        <taxon>Alveolata</taxon>
        <taxon>Colpodellida</taxon>
        <taxon>Vitrellaceae</taxon>
        <taxon>Vitrella</taxon>
    </lineage>
</organism>
<proteinExistence type="predicted"/>
<dbReference type="Pfam" id="PF02617">
    <property type="entry name" value="ClpS"/>
    <property type="match status" value="1"/>
</dbReference>
<dbReference type="GO" id="GO:0006508">
    <property type="term" value="P:proteolysis"/>
    <property type="evidence" value="ECO:0007669"/>
    <property type="project" value="InterPro"/>
</dbReference>
<dbReference type="AlphaFoldDB" id="A0A0G4EWT5"/>
<evidence type="ECO:0000313" key="2">
    <source>
        <dbReference type="EMBL" id="CEM02534.1"/>
    </source>
</evidence>
<dbReference type="PANTHER" id="PTHR33473">
    <property type="entry name" value="ATP-DEPENDENT CLP PROTEASE ADAPTER PROTEIN CLPS1, CHLOROPLASTIC"/>
    <property type="match status" value="1"/>
</dbReference>